<evidence type="ECO:0000313" key="3">
    <source>
        <dbReference type="Proteomes" id="UP001150879"/>
    </source>
</evidence>
<evidence type="ECO:0000313" key="2">
    <source>
        <dbReference type="EMBL" id="KAJ5199193.1"/>
    </source>
</evidence>
<organism evidence="2 3">
    <name type="scientific">Penicillium cf. griseofulvum</name>
    <dbReference type="NCBI Taxonomy" id="2972120"/>
    <lineage>
        <taxon>Eukaryota</taxon>
        <taxon>Fungi</taxon>
        <taxon>Dikarya</taxon>
        <taxon>Ascomycota</taxon>
        <taxon>Pezizomycotina</taxon>
        <taxon>Eurotiomycetes</taxon>
        <taxon>Eurotiomycetidae</taxon>
        <taxon>Eurotiales</taxon>
        <taxon>Aspergillaceae</taxon>
        <taxon>Penicillium</taxon>
    </lineage>
</organism>
<dbReference type="EMBL" id="JAPQKP010000003">
    <property type="protein sequence ID" value="KAJ5199193.1"/>
    <property type="molecule type" value="Genomic_DNA"/>
</dbReference>
<accession>A0A9W9MEN4</accession>
<reference evidence="2" key="1">
    <citation type="submission" date="2022-11" db="EMBL/GenBank/DDBJ databases">
        <authorList>
            <person name="Petersen C."/>
        </authorList>
    </citation>
    <scope>NUCLEOTIDE SEQUENCE</scope>
    <source>
        <strain evidence="2">IBT 16849</strain>
    </source>
</reference>
<name>A0A9W9MEN4_9EURO</name>
<proteinExistence type="predicted"/>
<gene>
    <name evidence="2" type="ORF">N7472_004397</name>
</gene>
<reference evidence="2" key="2">
    <citation type="journal article" date="2023" name="IMA Fungus">
        <title>Comparative genomic study of the Penicillium genus elucidates a diverse pangenome and 15 lateral gene transfer events.</title>
        <authorList>
            <person name="Petersen C."/>
            <person name="Sorensen T."/>
            <person name="Nielsen M.R."/>
            <person name="Sondergaard T.E."/>
            <person name="Sorensen J.L."/>
            <person name="Fitzpatrick D.A."/>
            <person name="Frisvad J.C."/>
            <person name="Nielsen K.L."/>
        </authorList>
    </citation>
    <scope>NUCLEOTIDE SEQUENCE</scope>
    <source>
        <strain evidence="2">IBT 16849</strain>
    </source>
</reference>
<feature type="region of interest" description="Disordered" evidence="1">
    <location>
        <begin position="47"/>
        <end position="68"/>
    </location>
</feature>
<evidence type="ECO:0000256" key="1">
    <source>
        <dbReference type="SAM" id="MobiDB-lite"/>
    </source>
</evidence>
<comment type="caution">
    <text evidence="2">The sequence shown here is derived from an EMBL/GenBank/DDBJ whole genome shotgun (WGS) entry which is preliminary data.</text>
</comment>
<protein>
    <submittedName>
        <fullName evidence="2">Uncharacterized protein</fullName>
    </submittedName>
</protein>
<keyword evidence="3" id="KW-1185">Reference proteome</keyword>
<dbReference type="Proteomes" id="UP001150879">
    <property type="component" value="Unassembled WGS sequence"/>
</dbReference>
<dbReference type="AlphaFoldDB" id="A0A9W9MEN4"/>
<sequence length="68" mass="7223">MAVGRKSGLVPGFIPSGVPTQCQPSMCKHCLPTLIIISHMKTIFPRAERKGSPSVPLVTSKPPQPATN</sequence>